<evidence type="ECO:0000256" key="3">
    <source>
        <dbReference type="ARBA" id="ARBA00022448"/>
    </source>
</evidence>
<sequence>MRYIFYPFFPISTNIASVCITVVIFLLSGIPAAYSQEKALPSQWDLQACIDYALENNIQIKQSEANKETGLVDTKLAKAAMLPSLSASIGQNLTNYPFSQEDTSSGTSSLSASGSYSLNASWTIFDGGSRITGIKQAELNNRIADLEIEESKNNIKLAIIQNYLQILYASEALKAYEDAVELSKAQLESNKIKLSVGSVAKSDVSQWESQYAADNYNLVNAQTTLENYKLQLKQLLELDRLDSMDLTLTPPGEDDVLSLIPDKQTIYQTALHVMPQIRNSELNTEYAQLDIEKAKSGFYPTVSLQANTGTGNLYNHSGYSFGSQLKYNWNNVIGLSVSIPIFSNRTVKSAVEKAGINVYSSQLNELSIRKELYADIETAYLNTLASQAQFVAAEEKVKYSRESYDVMNEQFTLGLKNTIEMLTEKNRLITAQQELLQAKYMALLNIKILEYYQGLI</sequence>
<dbReference type="GO" id="GO:0015562">
    <property type="term" value="F:efflux transmembrane transporter activity"/>
    <property type="evidence" value="ECO:0007669"/>
    <property type="project" value="InterPro"/>
</dbReference>
<protein>
    <submittedName>
        <fullName evidence="8">Outer membrane protein TolC</fullName>
    </submittedName>
</protein>
<proteinExistence type="inferred from homology"/>
<dbReference type="GO" id="GO:1990281">
    <property type="term" value="C:efflux pump complex"/>
    <property type="evidence" value="ECO:0007669"/>
    <property type="project" value="TreeGrafter"/>
</dbReference>
<evidence type="ECO:0000256" key="4">
    <source>
        <dbReference type="ARBA" id="ARBA00022452"/>
    </source>
</evidence>
<organism evidence="8 9">
    <name type="scientific">Proteiniphilum saccharofermentans</name>
    <dbReference type="NCBI Taxonomy" id="1642647"/>
    <lineage>
        <taxon>Bacteria</taxon>
        <taxon>Pseudomonadati</taxon>
        <taxon>Bacteroidota</taxon>
        <taxon>Bacteroidia</taxon>
        <taxon>Bacteroidales</taxon>
        <taxon>Dysgonomonadaceae</taxon>
        <taxon>Proteiniphilum</taxon>
    </lineage>
</organism>
<dbReference type="PANTHER" id="PTHR30026">
    <property type="entry name" value="OUTER MEMBRANE PROTEIN TOLC"/>
    <property type="match status" value="1"/>
</dbReference>
<name>A0A1R3SYA1_9BACT</name>
<dbReference type="SUPFAM" id="SSF56954">
    <property type="entry name" value="Outer membrane efflux proteins (OEP)"/>
    <property type="match status" value="1"/>
</dbReference>
<dbReference type="KEGG" id="psac:PSM36_1661"/>
<accession>A0A1R3SYA1</accession>
<keyword evidence="3" id="KW-0813">Transport</keyword>
<evidence type="ECO:0000256" key="6">
    <source>
        <dbReference type="ARBA" id="ARBA00023136"/>
    </source>
</evidence>
<gene>
    <name evidence="8" type="ORF">PSM36_1661</name>
</gene>
<keyword evidence="6" id="KW-0472">Membrane</keyword>
<evidence type="ECO:0000256" key="7">
    <source>
        <dbReference type="ARBA" id="ARBA00023237"/>
    </source>
</evidence>
<dbReference type="PANTHER" id="PTHR30026:SF20">
    <property type="entry name" value="OUTER MEMBRANE PROTEIN TOLC"/>
    <property type="match status" value="1"/>
</dbReference>
<reference evidence="8 9" key="1">
    <citation type="submission" date="2016-08" db="EMBL/GenBank/DDBJ databases">
        <authorList>
            <person name="Seilhamer J.J."/>
        </authorList>
    </citation>
    <scope>NUCLEOTIDE SEQUENCE [LARGE SCALE GENOMIC DNA]</scope>
    <source>
        <strain evidence="8">M3/6</strain>
    </source>
</reference>
<dbReference type="GO" id="GO:0009279">
    <property type="term" value="C:cell outer membrane"/>
    <property type="evidence" value="ECO:0007669"/>
    <property type="project" value="UniProtKB-SubCell"/>
</dbReference>
<comment type="similarity">
    <text evidence="2">Belongs to the outer membrane factor (OMF) (TC 1.B.17) family.</text>
</comment>
<keyword evidence="5" id="KW-0812">Transmembrane</keyword>
<keyword evidence="9" id="KW-1185">Reference proteome</keyword>
<dbReference type="Gene3D" id="1.20.1600.10">
    <property type="entry name" value="Outer membrane efflux proteins (OEP)"/>
    <property type="match status" value="1"/>
</dbReference>
<dbReference type="STRING" id="1642647.PSM36_1661"/>
<evidence type="ECO:0000256" key="2">
    <source>
        <dbReference type="ARBA" id="ARBA00007613"/>
    </source>
</evidence>
<dbReference type="EMBL" id="LT605205">
    <property type="protein sequence ID" value="SCD20481.1"/>
    <property type="molecule type" value="Genomic_DNA"/>
</dbReference>
<keyword evidence="7" id="KW-0998">Cell outer membrane</keyword>
<dbReference type="Pfam" id="PF02321">
    <property type="entry name" value="OEP"/>
    <property type="match status" value="2"/>
</dbReference>
<evidence type="ECO:0000256" key="5">
    <source>
        <dbReference type="ARBA" id="ARBA00022692"/>
    </source>
</evidence>
<dbReference type="AlphaFoldDB" id="A0A1R3SYA1"/>
<dbReference type="RefSeq" id="WP_076930500.1">
    <property type="nucleotide sequence ID" value="NZ_LT605205.1"/>
</dbReference>
<evidence type="ECO:0000256" key="1">
    <source>
        <dbReference type="ARBA" id="ARBA00004442"/>
    </source>
</evidence>
<keyword evidence="4" id="KW-1134">Transmembrane beta strand</keyword>
<dbReference type="InterPro" id="IPR051906">
    <property type="entry name" value="TolC-like"/>
</dbReference>
<dbReference type="GO" id="GO:0015288">
    <property type="term" value="F:porin activity"/>
    <property type="evidence" value="ECO:0007669"/>
    <property type="project" value="TreeGrafter"/>
</dbReference>
<evidence type="ECO:0000313" key="8">
    <source>
        <dbReference type="EMBL" id="SCD20481.1"/>
    </source>
</evidence>
<dbReference type="Proteomes" id="UP000187464">
    <property type="component" value="Chromosome I"/>
</dbReference>
<comment type="subcellular location">
    <subcellularLocation>
        <location evidence="1">Cell outer membrane</location>
    </subcellularLocation>
</comment>
<dbReference type="InterPro" id="IPR003423">
    <property type="entry name" value="OMP_efflux"/>
</dbReference>
<evidence type="ECO:0000313" key="9">
    <source>
        <dbReference type="Proteomes" id="UP000187464"/>
    </source>
</evidence>